<evidence type="ECO:0000256" key="4">
    <source>
        <dbReference type="ARBA" id="ARBA00022989"/>
    </source>
</evidence>
<evidence type="ECO:0000256" key="3">
    <source>
        <dbReference type="ARBA" id="ARBA00022906"/>
    </source>
</evidence>
<protein>
    <submittedName>
        <fullName evidence="8">Cation efflux protein</fullName>
    </submittedName>
</protein>
<dbReference type="Gene3D" id="1.20.1510.10">
    <property type="entry name" value="Cation efflux protein transmembrane domain"/>
    <property type="match status" value="1"/>
</dbReference>
<dbReference type="InterPro" id="IPR058533">
    <property type="entry name" value="Cation_efflux_TM"/>
</dbReference>
<keyword evidence="3" id="KW-0813">Transport</keyword>
<feature type="non-terminal residue" evidence="8">
    <location>
        <position position="236"/>
    </location>
</feature>
<comment type="subcellular location">
    <subcellularLocation>
        <location evidence="1">Membrane</location>
        <topology evidence="1">Multi-pass membrane protein</topology>
    </subcellularLocation>
</comment>
<dbReference type="EMBL" id="KZ989539">
    <property type="protein sequence ID" value="RKP26018.1"/>
    <property type="molecule type" value="Genomic_DNA"/>
</dbReference>
<evidence type="ECO:0000313" key="9">
    <source>
        <dbReference type="Proteomes" id="UP000278143"/>
    </source>
</evidence>
<organism evidence="8 9">
    <name type="scientific">Syncephalis pseudoplumigaleata</name>
    <dbReference type="NCBI Taxonomy" id="1712513"/>
    <lineage>
        <taxon>Eukaryota</taxon>
        <taxon>Fungi</taxon>
        <taxon>Fungi incertae sedis</taxon>
        <taxon>Zoopagomycota</taxon>
        <taxon>Zoopagomycotina</taxon>
        <taxon>Zoopagomycetes</taxon>
        <taxon>Zoopagales</taxon>
        <taxon>Piptocephalidaceae</taxon>
        <taxon>Syncephalis</taxon>
    </lineage>
</organism>
<evidence type="ECO:0000259" key="7">
    <source>
        <dbReference type="Pfam" id="PF01545"/>
    </source>
</evidence>
<feature type="transmembrane region" description="Helical" evidence="6">
    <location>
        <begin position="44"/>
        <end position="66"/>
    </location>
</feature>
<dbReference type="SUPFAM" id="SSF161111">
    <property type="entry name" value="Cation efflux protein transmembrane domain-like"/>
    <property type="match status" value="1"/>
</dbReference>
<dbReference type="GO" id="GO:0030003">
    <property type="term" value="P:intracellular monoatomic cation homeostasis"/>
    <property type="evidence" value="ECO:0007669"/>
    <property type="project" value="UniProtKB-ARBA"/>
</dbReference>
<accession>A0A4P9Z125</accession>
<name>A0A4P9Z125_9FUNG</name>
<evidence type="ECO:0000256" key="6">
    <source>
        <dbReference type="SAM" id="Phobius"/>
    </source>
</evidence>
<feature type="transmembrane region" description="Helical" evidence="6">
    <location>
        <begin position="6"/>
        <end position="32"/>
    </location>
</feature>
<evidence type="ECO:0000256" key="2">
    <source>
        <dbReference type="ARBA" id="ARBA00022692"/>
    </source>
</evidence>
<evidence type="ECO:0000256" key="1">
    <source>
        <dbReference type="ARBA" id="ARBA00004141"/>
    </source>
</evidence>
<evidence type="ECO:0000256" key="5">
    <source>
        <dbReference type="ARBA" id="ARBA00023136"/>
    </source>
</evidence>
<keyword evidence="3" id="KW-0862">Zinc</keyword>
<dbReference type="OrthoDB" id="9944568at2759"/>
<dbReference type="GO" id="GO:0098771">
    <property type="term" value="P:inorganic ion homeostasis"/>
    <property type="evidence" value="ECO:0007669"/>
    <property type="project" value="UniProtKB-ARBA"/>
</dbReference>
<keyword evidence="4 6" id="KW-1133">Transmembrane helix</keyword>
<dbReference type="InterPro" id="IPR050681">
    <property type="entry name" value="CDF/SLC30A"/>
</dbReference>
<evidence type="ECO:0000313" key="8">
    <source>
        <dbReference type="EMBL" id="RKP26018.1"/>
    </source>
</evidence>
<feature type="transmembrane region" description="Helical" evidence="6">
    <location>
        <begin position="142"/>
        <end position="166"/>
    </location>
</feature>
<keyword evidence="3" id="KW-0864">Zinc transport</keyword>
<dbReference type="NCBIfam" id="TIGR01297">
    <property type="entry name" value="CDF"/>
    <property type="match status" value="1"/>
</dbReference>
<gene>
    <name evidence="8" type="ORF">SYNPS1DRAFT_5159</name>
</gene>
<keyword evidence="2 6" id="KW-0812">Transmembrane</keyword>
<feature type="transmembrane region" description="Helical" evidence="6">
    <location>
        <begin position="172"/>
        <end position="192"/>
    </location>
</feature>
<dbReference type="PANTHER" id="PTHR11562">
    <property type="entry name" value="CATION EFFLUX PROTEIN/ ZINC TRANSPORTER"/>
    <property type="match status" value="1"/>
</dbReference>
<dbReference type="InterPro" id="IPR027469">
    <property type="entry name" value="Cation_efflux_TMD_sf"/>
</dbReference>
<keyword evidence="9" id="KW-1185">Reference proteome</keyword>
<dbReference type="AlphaFoldDB" id="A0A4P9Z125"/>
<sequence>VMTLCFAFFLMEVAGGLVAGSLALMSDAFHLLSGYSFGYHRAEIVGVLVSVFFLWFLTLTLVVNAIDRLRNPQPIDSLTMLSVAIVGLVVNLMQHHGFHGHSHKHKHDHKHEHHNHGKVGWRIGGTMSIRFMAGQMNINIRAAWLHAIGDMLSSLGVVISSIWIHLHPEHTFVDPICTLFFSVMVMVTTVGITRETLHILMEAVPRDVDLDQVEQALLAIGGVQGIHGLHGVLSDT</sequence>
<keyword evidence="5 6" id="KW-0472">Membrane</keyword>
<dbReference type="PANTHER" id="PTHR11562:SF17">
    <property type="entry name" value="RE54080P-RELATED"/>
    <property type="match status" value="1"/>
</dbReference>
<dbReference type="GO" id="GO:0005886">
    <property type="term" value="C:plasma membrane"/>
    <property type="evidence" value="ECO:0007669"/>
    <property type="project" value="TreeGrafter"/>
</dbReference>
<keyword evidence="3" id="KW-0406">Ion transport</keyword>
<proteinExistence type="predicted"/>
<dbReference type="InterPro" id="IPR002524">
    <property type="entry name" value="Cation_efflux"/>
</dbReference>
<dbReference type="Proteomes" id="UP000278143">
    <property type="component" value="Unassembled WGS sequence"/>
</dbReference>
<feature type="domain" description="Cation efflux protein transmembrane" evidence="7">
    <location>
        <begin position="35"/>
        <end position="201"/>
    </location>
</feature>
<dbReference type="Pfam" id="PF01545">
    <property type="entry name" value="Cation_efflux"/>
    <property type="match status" value="1"/>
</dbReference>
<feature type="non-terminal residue" evidence="8">
    <location>
        <position position="1"/>
    </location>
</feature>
<reference evidence="9" key="1">
    <citation type="journal article" date="2018" name="Nat. Microbiol.">
        <title>Leveraging single-cell genomics to expand the fungal tree of life.</title>
        <authorList>
            <person name="Ahrendt S.R."/>
            <person name="Quandt C.A."/>
            <person name="Ciobanu D."/>
            <person name="Clum A."/>
            <person name="Salamov A."/>
            <person name="Andreopoulos B."/>
            <person name="Cheng J.F."/>
            <person name="Woyke T."/>
            <person name="Pelin A."/>
            <person name="Henrissat B."/>
            <person name="Reynolds N.K."/>
            <person name="Benny G.L."/>
            <person name="Smith M.E."/>
            <person name="James T.Y."/>
            <person name="Grigoriev I.V."/>
        </authorList>
    </citation>
    <scope>NUCLEOTIDE SEQUENCE [LARGE SCALE GENOMIC DNA]</scope>
    <source>
        <strain evidence="9">Benny S71-1</strain>
    </source>
</reference>
<dbReference type="GO" id="GO:0005385">
    <property type="term" value="F:zinc ion transmembrane transporter activity"/>
    <property type="evidence" value="ECO:0007669"/>
    <property type="project" value="TreeGrafter"/>
</dbReference>